<dbReference type="eggNOG" id="ENOG5033E4I">
    <property type="taxonomic scope" value="Bacteria"/>
</dbReference>
<dbReference type="HOGENOM" id="CLU_2036852_0_0_7"/>
<evidence type="ECO:0000313" key="2">
    <source>
        <dbReference type="Proteomes" id="UP000006431"/>
    </source>
</evidence>
<dbReference type="Proteomes" id="UP000006431">
    <property type="component" value="Unassembled WGS sequence"/>
</dbReference>
<protein>
    <submittedName>
        <fullName evidence="1">Uncharacterized protein</fullName>
    </submittedName>
</protein>
<organism evidence="1 2">
    <name type="scientific">Sulfurimonas gotlandica (strain DSM 19862 / JCM 16533 / GD1)</name>
    <dbReference type="NCBI Taxonomy" id="929558"/>
    <lineage>
        <taxon>Bacteria</taxon>
        <taxon>Pseudomonadati</taxon>
        <taxon>Campylobacterota</taxon>
        <taxon>Epsilonproteobacteria</taxon>
        <taxon>Campylobacterales</taxon>
        <taxon>Sulfurimonadaceae</taxon>
        <taxon>Sulfurimonas</taxon>
    </lineage>
</organism>
<dbReference type="NCBIfam" id="NF038050">
    <property type="entry name" value="NrtS"/>
    <property type="match status" value="1"/>
</dbReference>
<dbReference type="OrthoDB" id="282896at2"/>
<sequence length="121" mass="13473">MTIKRFKIYCEISASRSVVKRAIKVALIVGTTLNIINQGEVLLSLELANVNFIKLCLTYVVPYSVTTYTAVAMKLEFQIGTKAVTTVDLKCHGCKKTVHINEGEIIPECDKCGIKTHWRLA</sequence>
<accession>B6BGL0</accession>
<gene>
    <name evidence="1" type="ORF">SMGD1_1114</name>
</gene>
<dbReference type="PATRIC" id="fig|929558.9.peg.1861"/>
<comment type="caution">
    <text evidence="1">The sequence shown here is derived from an EMBL/GenBank/DDBJ whole genome shotgun (WGS) entry which is preliminary data.</text>
</comment>
<dbReference type="RefSeq" id="WP_008335218.1">
    <property type="nucleotide sequence ID" value="NZ_AFRZ01000001.1"/>
</dbReference>
<dbReference type="InterPro" id="IPR047700">
    <property type="entry name" value="NrtS-like"/>
</dbReference>
<evidence type="ECO:0000313" key="1">
    <source>
        <dbReference type="EMBL" id="EHP29638.1"/>
    </source>
</evidence>
<proteinExistence type="predicted"/>
<dbReference type="STRING" id="929558.SMGD1_1114"/>
<name>B6BGL0_SULGG</name>
<dbReference type="AlphaFoldDB" id="B6BGL0"/>
<reference evidence="1 2" key="1">
    <citation type="journal article" date="2012" name="Proc. Natl. Acad. Sci. U.S.A.">
        <title>Genome and physiology of a model Epsilonproteobacterium responsible for sulfide detoxification in marine oxygen depletion zones.</title>
        <authorList>
            <person name="Grote J."/>
            <person name="Schott T."/>
            <person name="Bruckner C.G."/>
            <person name="Glockner F.O."/>
            <person name="Jost G."/>
            <person name="Teeling H."/>
            <person name="Labrenz M."/>
            <person name="Jurgens K."/>
        </authorList>
    </citation>
    <scope>NUCLEOTIDE SEQUENCE [LARGE SCALE GENOMIC DNA]</scope>
    <source>
        <strain evidence="1 2">GD1</strain>
    </source>
</reference>
<dbReference type="EMBL" id="AFRZ01000001">
    <property type="protein sequence ID" value="EHP29638.1"/>
    <property type="molecule type" value="Genomic_DNA"/>
</dbReference>
<accession>H1FYU3</accession>
<keyword evidence="2" id="KW-1185">Reference proteome</keyword>